<comment type="subunit">
    <text evidence="8">Component of the replication restart primosome.</text>
</comment>
<dbReference type="Gene3D" id="3.40.1440.60">
    <property type="entry name" value="PriA, 3(prime) DNA-binding domain"/>
    <property type="match status" value="1"/>
</dbReference>
<keyword evidence="2 8" id="KW-0235">DNA replication</keyword>
<keyword evidence="1 8" id="KW-0639">Primosome</keyword>
<organism evidence="10 11">
    <name type="scientific">Aeromicrobium halocynthiae</name>
    <dbReference type="NCBI Taxonomy" id="560557"/>
    <lineage>
        <taxon>Bacteria</taxon>
        <taxon>Bacillati</taxon>
        <taxon>Actinomycetota</taxon>
        <taxon>Actinomycetes</taxon>
        <taxon>Propionibacteriales</taxon>
        <taxon>Nocardioidaceae</taxon>
        <taxon>Aeromicrobium</taxon>
    </lineage>
</organism>
<dbReference type="InterPro" id="IPR041222">
    <property type="entry name" value="PriA_3primeBD"/>
</dbReference>
<feature type="binding site" evidence="8">
    <location>
        <position position="393"/>
    </location>
    <ligand>
        <name>Zn(2+)</name>
        <dbReference type="ChEBI" id="CHEBI:29105"/>
        <label>2</label>
    </ligand>
</feature>
<dbReference type="Gene3D" id="3.40.50.300">
    <property type="entry name" value="P-loop containing nucleotide triphosphate hydrolases"/>
    <property type="match status" value="1"/>
</dbReference>
<keyword evidence="11" id="KW-1185">Reference proteome</keyword>
<keyword evidence="4 8" id="KW-0547">Nucleotide-binding</keyword>
<evidence type="ECO:0000256" key="3">
    <source>
        <dbReference type="ARBA" id="ARBA00022723"/>
    </source>
</evidence>
<comment type="function">
    <text evidence="8">Initiates the restart of stalled replication forks, which reloads the replicative helicase on sites other than the origin of replication. Recognizes and binds to abandoned replication forks and remodels them to uncover a helicase loading site. Promotes assembly of the primosome at these replication forks.</text>
</comment>
<evidence type="ECO:0000256" key="2">
    <source>
        <dbReference type="ARBA" id="ARBA00022705"/>
    </source>
</evidence>
<reference evidence="10 11" key="1">
    <citation type="journal article" date="2019" name="Int. J. Syst. Evol. Microbiol.">
        <title>The Global Catalogue of Microorganisms (GCM) 10K type strain sequencing project: providing services to taxonomists for standard genome sequencing and annotation.</title>
        <authorList>
            <consortium name="The Broad Institute Genomics Platform"/>
            <consortium name="The Broad Institute Genome Sequencing Center for Infectious Disease"/>
            <person name="Wu L."/>
            <person name="Ma J."/>
        </authorList>
    </citation>
    <scope>NUCLEOTIDE SEQUENCE [LARGE SCALE GENOMIC DNA]</scope>
    <source>
        <strain evidence="10 11">JCM 15749</strain>
    </source>
</reference>
<dbReference type="HAMAP" id="MF_00983">
    <property type="entry name" value="PriA"/>
    <property type="match status" value="1"/>
</dbReference>
<evidence type="ECO:0000256" key="4">
    <source>
        <dbReference type="ARBA" id="ARBA00022741"/>
    </source>
</evidence>
<feature type="binding site" evidence="8">
    <location>
        <position position="396"/>
    </location>
    <ligand>
        <name>Zn(2+)</name>
        <dbReference type="ChEBI" id="CHEBI:29105"/>
        <label>2</label>
    </ligand>
</feature>
<accession>A0ABN2VR54</accession>
<comment type="caution">
    <text evidence="10">The sequence shown here is derived from an EMBL/GenBank/DDBJ whole genome shotgun (WGS) entry which is preliminary data.</text>
</comment>
<comment type="similarity">
    <text evidence="8">Belongs to the helicase family. PriA subfamily.</text>
</comment>
<feature type="domain" description="Primosomal protein N' 3' DNA-binding" evidence="9">
    <location>
        <begin position="23"/>
        <end position="122"/>
    </location>
</feature>
<dbReference type="RefSeq" id="WP_344323499.1">
    <property type="nucleotide sequence ID" value="NZ_BAAAPY010000001.1"/>
</dbReference>
<feature type="binding site" evidence="8">
    <location>
        <position position="387"/>
    </location>
    <ligand>
        <name>Zn(2+)</name>
        <dbReference type="ChEBI" id="CHEBI:29105"/>
        <label>1</label>
    </ligand>
</feature>
<keyword evidence="6 8" id="KW-0067">ATP-binding</keyword>
<comment type="caution">
    <text evidence="8">As this protein does not have any detectable helicase domains, it probably does not have helicase activity.</text>
</comment>
<evidence type="ECO:0000313" key="11">
    <source>
        <dbReference type="Proteomes" id="UP001501480"/>
    </source>
</evidence>
<sequence length="644" mass="68444">MTDDGQLELVAAARRPTGRPVARVVVDTPLAHLDRLFDYAVPTELDSDVVPGCRVKVRFAGRLSDAYVAERGDGSTHEGTLAPIVKVVSSEPVLTPDTLALCREVADRWAGTLPDVLRLAVPPRQARVEARPSVPPTSELPDVVDVTWQPWPDGPGFVAALAAGASPRACWSALPHRDPARAVAEAVLATVHSGRGAVVCVPDARDLAHWDAVFSEVLGAGRHVLLTAGEKPAARYRAYLAAARGVVHVVLGTRSAALAPVARLGLVVIWDDGDDSYAEPRAPYPHAREVLLMRAARHGAGVLVAGFARTAEAQSLVASGWCVDLVADPTIRRRAWPQVEVTDGSVDGGAPARLPREVFAAVRSSDGPVLVQVPRRGYRTSLACQVCRSPARCRACEGPLVQTGRDAAVTCRWCGTSASPWTCGECGSGRLRAPVVGQLRTAEEYAAAFPSRTVVTSGGASVLDQVEGDDVLVLATPGAEPRVAGGYDVVVLMDTWLALTRDDVRVEEEAHRRWFNALALGRERRRAVVVGDPQALQALVRVDPVGLAERELESRAQTHLPPVGRLAVVEGPAEVVAELAGRDWPAAAEVLGPVPAPDPALAQLVLRVPRRDGTALSAQLRAVAAERSAAKLPPVRVRIDPHRF</sequence>
<dbReference type="Pfam" id="PF17764">
    <property type="entry name" value="PriA_3primeBD"/>
    <property type="match status" value="1"/>
</dbReference>
<evidence type="ECO:0000256" key="1">
    <source>
        <dbReference type="ARBA" id="ARBA00022515"/>
    </source>
</evidence>
<comment type="cofactor">
    <cofactor evidence="8">
        <name>Zn(2+)</name>
        <dbReference type="ChEBI" id="CHEBI:29105"/>
    </cofactor>
    <text evidence="8">Binds 2 zinc ions per subunit.</text>
</comment>
<dbReference type="InterPro" id="IPR005259">
    <property type="entry name" value="PriA"/>
</dbReference>
<dbReference type="InterPro" id="IPR027417">
    <property type="entry name" value="P-loop_NTPase"/>
</dbReference>
<keyword evidence="5 8" id="KW-0862">Zinc</keyword>
<dbReference type="InterPro" id="IPR042115">
    <property type="entry name" value="PriA_3primeBD_sf"/>
</dbReference>
<feature type="binding site" evidence="8">
    <location>
        <position position="426"/>
    </location>
    <ligand>
        <name>Zn(2+)</name>
        <dbReference type="ChEBI" id="CHEBI:29105"/>
        <label>1</label>
    </ligand>
</feature>
<dbReference type="PANTHER" id="PTHR30580:SF0">
    <property type="entry name" value="PRIMOSOMAL PROTEIN N"/>
    <property type="match status" value="1"/>
</dbReference>
<name>A0ABN2VR54_9ACTN</name>
<keyword evidence="3 8" id="KW-0479">Metal-binding</keyword>
<feature type="binding site" evidence="8">
    <location>
        <position position="423"/>
    </location>
    <ligand>
        <name>Zn(2+)</name>
        <dbReference type="ChEBI" id="CHEBI:29105"/>
        <label>1</label>
    </ligand>
</feature>
<proteinExistence type="inferred from homology"/>
<feature type="binding site" evidence="8">
    <location>
        <position position="411"/>
    </location>
    <ligand>
        <name>Zn(2+)</name>
        <dbReference type="ChEBI" id="CHEBI:29105"/>
        <label>2</label>
    </ligand>
</feature>
<keyword evidence="7 8" id="KW-0238">DNA-binding</keyword>
<evidence type="ECO:0000313" key="10">
    <source>
        <dbReference type="EMBL" id="GAA2069820.1"/>
    </source>
</evidence>
<protein>
    <recommendedName>
        <fullName evidence="8">Probable replication restart protein PriA</fullName>
    </recommendedName>
    <alternativeName>
        <fullName evidence="8">Putative ATP-dependent DNA helicase PriA</fullName>
    </alternativeName>
</protein>
<dbReference type="PANTHER" id="PTHR30580">
    <property type="entry name" value="PRIMOSOMAL PROTEIN N"/>
    <property type="match status" value="1"/>
</dbReference>
<evidence type="ECO:0000256" key="5">
    <source>
        <dbReference type="ARBA" id="ARBA00022833"/>
    </source>
</evidence>
<dbReference type="EMBL" id="BAAAPY010000001">
    <property type="protein sequence ID" value="GAA2069820.1"/>
    <property type="molecule type" value="Genomic_DNA"/>
</dbReference>
<evidence type="ECO:0000256" key="7">
    <source>
        <dbReference type="ARBA" id="ARBA00023125"/>
    </source>
</evidence>
<feature type="binding site" evidence="8">
    <location>
        <position position="414"/>
    </location>
    <ligand>
        <name>Zn(2+)</name>
        <dbReference type="ChEBI" id="CHEBI:29105"/>
        <label>2</label>
    </ligand>
</feature>
<evidence type="ECO:0000259" key="9">
    <source>
        <dbReference type="Pfam" id="PF17764"/>
    </source>
</evidence>
<feature type="binding site" evidence="8">
    <location>
        <position position="384"/>
    </location>
    <ligand>
        <name>Zn(2+)</name>
        <dbReference type="ChEBI" id="CHEBI:29105"/>
        <label>1</label>
    </ligand>
</feature>
<dbReference type="Proteomes" id="UP001501480">
    <property type="component" value="Unassembled WGS sequence"/>
</dbReference>
<evidence type="ECO:0000256" key="6">
    <source>
        <dbReference type="ARBA" id="ARBA00022840"/>
    </source>
</evidence>
<gene>
    <name evidence="8" type="primary">priA</name>
    <name evidence="10" type="ORF">GCM10009821_03170</name>
</gene>
<evidence type="ECO:0000256" key="8">
    <source>
        <dbReference type="HAMAP-Rule" id="MF_00983"/>
    </source>
</evidence>